<keyword evidence="2" id="KW-1185">Reference proteome</keyword>
<gene>
    <name evidence="1" type="ORF">FWILDA_LOCUS12456</name>
</gene>
<sequence length="80" mass="8983">MEIRLKFQKMAEAAKEEHMNKRVSSKFSDGGDNGYNISPSVSTIPNQPVYYANSEMILKIIIVIISEPSLSSPIHDRENS</sequence>
<dbReference type="EMBL" id="CAMKVN010004040">
    <property type="protein sequence ID" value="CAI2186200.1"/>
    <property type="molecule type" value="Genomic_DNA"/>
</dbReference>
<dbReference type="AlphaFoldDB" id="A0A9W4X0I8"/>
<protein>
    <submittedName>
        <fullName evidence="1">10612_t:CDS:1</fullName>
    </submittedName>
</protein>
<evidence type="ECO:0000313" key="1">
    <source>
        <dbReference type="EMBL" id="CAI2186200.1"/>
    </source>
</evidence>
<organism evidence="1 2">
    <name type="scientific">Funneliformis geosporum</name>
    <dbReference type="NCBI Taxonomy" id="1117311"/>
    <lineage>
        <taxon>Eukaryota</taxon>
        <taxon>Fungi</taxon>
        <taxon>Fungi incertae sedis</taxon>
        <taxon>Mucoromycota</taxon>
        <taxon>Glomeromycotina</taxon>
        <taxon>Glomeromycetes</taxon>
        <taxon>Glomerales</taxon>
        <taxon>Glomeraceae</taxon>
        <taxon>Funneliformis</taxon>
    </lineage>
</organism>
<comment type="caution">
    <text evidence="1">The sequence shown here is derived from an EMBL/GenBank/DDBJ whole genome shotgun (WGS) entry which is preliminary data.</text>
</comment>
<reference evidence="1" key="1">
    <citation type="submission" date="2022-08" db="EMBL/GenBank/DDBJ databases">
        <authorList>
            <person name="Kallberg Y."/>
            <person name="Tangrot J."/>
            <person name="Rosling A."/>
        </authorList>
    </citation>
    <scope>NUCLEOTIDE SEQUENCE</scope>
    <source>
        <strain evidence="1">Wild A</strain>
    </source>
</reference>
<name>A0A9W4X0I8_9GLOM</name>
<accession>A0A9W4X0I8</accession>
<dbReference type="Proteomes" id="UP001153678">
    <property type="component" value="Unassembled WGS sequence"/>
</dbReference>
<evidence type="ECO:0000313" key="2">
    <source>
        <dbReference type="Proteomes" id="UP001153678"/>
    </source>
</evidence>
<proteinExistence type="predicted"/>